<dbReference type="Proteomes" id="UP001470230">
    <property type="component" value="Unassembled WGS sequence"/>
</dbReference>
<dbReference type="SMART" id="SM00225">
    <property type="entry name" value="BTB"/>
    <property type="match status" value="1"/>
</dbReference>
<name>A0ABR2KT43_9EUKA</name>
<dbReference type="InterPro" id="IPR011333">
    <property type="entry name" value="SKP1/BTB/POZ_sf"/>
</dbReference>
<evidence type="ECO:0000313" key="3">
    <source>
        <dbReference type="Proteomes" id="UP001470230"/>
    </source>
</evidence>
<dbReference type="CDD" id="cd18186">
    <property type="entry name" value="BTB_POZ_ZBTB_KLHL-like"/>
    <property type="match status" value="1"/>
</dbReference>
<dbReference type="Gene3D" id="3.30.710.10">
    <property type="entry name" value="Potassium Channel Kv1.1, Chain A"/>
    <property type="match status" value="1"/>
</dbReference>
<feature type="domain" description="BTB" evidence="1">
    <location>
        <begin position="29"/>
        <end position="99"/>
    </location>
</feature>
<dbReference type="Pfam" id="PF00651">
    <property type="entry name" value="BTB"/>
    <property type="match status" value="1"/>
</dbReference>
<evidence type="ECO:0000259" key="1">
    <source>
        <dbReference type="PROSITE" id="PS50097"/>
    </source>
</evidence>
<reference evidence="2 3" key="1">
    <citation type="submission" date="2024-04" db="EMBL/GenBank/DDBJ databases">
        <title>Tritrichomonas musculus Genome.</title>
        <authorList>
            <person name="Alves-Ferreira E."/>
            <person name="Grigg M."/>
            <person name="Lorenzi H."/>
            <person name="Galac M."/>
        </authorList>
    </citation>
    <scope>NUCLEOTIDE SEQUENCE [LARGE SCALE GENOMIC DNA]</scope>
    <source>
        <strain evidence="2 3">EAF2021</strain>
    </source>
</reference>
<protein>
    <recommendedName>
        <fullName evidence="1">BTB domain-containing protein</fullName>
    </recommendedName>
</protein>
<dbReference type="InterPro" id="IPR051481">
    <property type="entry name" value="BTB-POZ/Galectin-3-binding"/>
</dbReference>
<proteinExistence type="predicted"/>
<dbReference type="PROSITE" id="PS50097">
    <property type="entry name" value="BTB"/>
    <property type="match status" value="1"/>
</dbReference>
<organism evidence="2 3">
    <name type="scientific">Tritrichomonas musculus</name>
    <dbReference type="NCBI Taxonomy" id="1915356"/>
    <lineage>
        <taxon>Eukaryota</taxon>
        <taxon>Metamonada</taxon>
        <taxon>Parabasalia</taxon>
        <taxon>Tritrichomonadida</taxon>
        <taxon>Tritrichomonadidae</taxon>
        <taxon>Tritrichomonas</taxon>
    </lineage>
</organism>
<evidence type="ECO:0000313" key="2">
    <source>
        <dbReference type="EMBL" id="KAK8893597.1"/>
    </source>
</evidence>
<sequence length="227" mass="26523">METEEPLYEQYCSDLILDFSIFLDQHINSDCLLKLLDGKQTKLYCHKIILANASQFFHNVFTSGMEEEKTAEVEIKCNPLNQFPHVLRFIYTSSIDINDDNVMAIFEIAHFYEIQILEEFIKQNLSTVDPSKIMIYTKSCYDNELTEALKILIPYMAQYYDRIQLSEFSLNLDIKIFCNVLSLAIENGTFKGDINKELDEFLNGTSPNQEEKAEIDKLINYYRSFVH</sequence>
<dbReference type="InterPro" id="IPR000210">
    <property type="entry name" value="BTB/POZ_dom"/>
</dbReference>
<dbReference type="PANTHER" id="PTHR24410">
    <property type="entry name" value="HL07962P-RELATED"/>
    <property type="match status" value="1"/>
</dbReference>
<comment type="caution">
    <text evidence="2">The sequence shown here is derived from an EMBL/GenBank/DDBJ whole genome shotgun (WGS) entry which is preliminary data.</text>
</comment>
<gene>
    <name evidence="2" type="ORF">M9Y10_022021</name>
</gene>
<dbReference type="PANTHER" id="PTHR24410:SF23">
    <property type="entry name" value="BTB DOMAIN-CONTAINING PROTEIN-RELATED"/>
    <property type="match status" value="1"/>
</dbReference>
<keyword evidence="3" id="KW-1185">Reference proteome</keyword>
<dbReference type="SUPFAM" id="SSF54695">
    <property type="entry name" value="POZ domain"/>
    <property type="match status" value="1"/>
</dbReference>
<accession>A0ABR2KT43</accession>
<dbReference type="EMBL" id="JAPFFF010000003">
    <property type="protein sequence ID" value="KAK8893597.1"/>
    <property type="molecule type" value="Genomic_DNA"/>
</dbReference>